<evidence type="ECO:0000313" key="1">
    <source>
        <dbReference type="EMBL" id="KAJ0179319.1"/>
    </source>
</evidence>
<name>A0ACC1D6G6_9NEOP</name>
<dbReference type="EMBL" id="CM034394">
    <property type="protein sequence ID" value="KAJ0179319.1"/>
    <property type="molecule type" value="Genomic_DNA"/>
</dbReference>
<proteinExistence type="predicted"/>
<accession>A0ACC1D6G6</accession>
<organism evidence="1 2">
    <name type="scientific">Dendrolimus kikuchii</name>
    <dbReference type="NCBI Taxonomy" id="765133"/>
    <lineage>
        <taxon>Eukaryota</taxon>
        <taxon>Metazoa</taxon>
        <taxon>Ecdysozoa</taxon>
        <taxon>Arthropoda</taxon>
        <taxon>Hexapoda</taxon>
        <taxon>Insecta</taxon>
        <taxon>Pterygota</taxon>
        <taxon>Neoptera</taxon>
        <taxon>Endopterygota</taxon>
        <taxon>Lepidoptera</taxon>
        <taxon>Glossata</taxon>
        <taxon>Ditrysia</taxon>
        <taxon>Bombycoidea</taxon>
        <taxon>Lasiocampidae</taxon>
        <taxon>Dendrolimus</taxon>
    </lineage>
</organism>
<comment type="caution">
    <text evidence="1">The sequence shown here is derived from an EMBL/GenBank/DDBJ whole genome shotgun (WGS) entry which is preliminary data.</text>
</comment>
<keyword evidence="2" id="KW-1185">Reference proteome</keyword>
<evidence type="ECO:0000313" key="2">
    <source>
        <dbReference type="Proteomes" id="UP000824533"/>
    </source>
</evidence>
<dbReference type="Proteomes" id="UP000824533">
    <property type="component" value="Linkage Group LG08"/>
</dbReference>
<sequence>MQVVYAGRLGIKIASSCDRRSIVVRTISYFEMDAKIVMCLLVMVMSVCVTQTQAGVVFNFHEKLQMSSQVIRVPDLACPLGERRDSLGHCRKRF</sequence>
<protein>
    <submittedName>
        <fullName evidence="1">Uncharacterized protein</fullName>
    </submittedName>
</protein>
<reference evidence="1 2" key="1">
    <citation type="journal article" date="2021" name="Front. Genet.">
        <title>Chromosome-Level Genome Assembly Reveals Significant Gene Expansion in the Toll and IMD Signaling Pathways of Dendrolimus kikuchii.</title>
        <authorList>
            <person name="Zhou J."/>
            <person name="Wu P."/>
            <person name="Xiong Z."/>
            <person name="Liu N."/>
            <person name="Zhao N."/>
            <person name="Ji M."/>
            <person name="Qiu Y."/>
            <person name="Yang B."/>
        </authorList>
    </citation>
    <scope>NUCLEOTIDE SEQUENCE [LARGE SCALE GENOMIC DNA]</scope>
    <source>
        <strain evidence="1">Ann1</strain>
    </source>
</reference>
<gene>
    <name evidence="1" type="ORF">K1T71_005031</name>
</gene>